<dbReference type="InterPro" id="IPR007110">
    <property type="entry name" value="Ig-like_dom"/>
</dbReference>
<dbReference type="PROSITE" id="PS50853">
    <property type="entry name" value="FN3"/>
    <property type="match status" value="2"/>
</dbReference>
<dbReference type="SUPFAM" id="SSF49265">
    <property type="entry name" value="Fibronectin type III"/>
    <property type="match status" value="1"/>
</dbReference>
<reference evidence="6" key="2">
    <citation type="journal article" date="2016" name="Sci. Rep.">
        <title>Dictyocaulus viviparus genome, variome and transcriptome elucidate lungworm biology and support future intervention.</title>
        <authorList>
            <person name="McNulty S.N."/>
            <person name="Strube C."/>
            <person name="Rosa B.A."/>
            <person name="Martin J.C."/>
            <person name="Tyagi R."/>
            <person name="Choi Y.J."/>
            <person name="Wang Q."/>
            <person name="Hallsworth Pepin K."/>
            <person name="Zhang X."/>
            <person name="Ozersky P."/>
            <person name="Wilson R.K."/>
            <person name="Sternberg P.W."/>
            <person name="Gasser R.B."/>
            <person name="Mitreva M."/>
        </authorList>
    </citation>
    <scope>NUCLEOTIDE SEQUENCE [LARGE SCALE GENOMIC DNA]</scope>
    <source>
        <strain evidence="6">HannoverDv2000</strain>
    </source>
</reference>
<dbReference type="SUPFAM" id="SSF48726">
    <property type="entry name" value="Immunoglobulin"/>
    <property type="match status" value="1"/>
</dbReference>
<evidence type="ECO:0000259" key="3">
    <source>
        <dbReference type="PROSITE" id="PS50835"/>
    </source>
</evidence>
<dbReference type="InterPro" id="IPR013783">
    <property type="entry name" value="Ig-like_fold"/>
</dbReference>
<feature type="domain" description="Ig-like" evidence="3">
    <location>
        <begin position="155"/>
        <end position="215"/>
    </location>
</feature>
<evidence type="ECO:0000259" key="4">
    <source>
        <dbReference type="PROSITE" id="PS50853"/>
    </source>
</evidence>
<keyword evidence="2" id="KW-1015">Disulfide bond</keyword>
<dbReference type="SMART" id="SM00060">
    <property type="entry name" value="FN3"/>
    <property type="match status" value="1"/>
</dbReference>
<keyword evidence="6" id="KW-1185">Reference proteome</keyword>
<dbReference type="STRING" id="29172.A0A0D8XHT7"/>
<evidence type="ECO:0000256" key="2">
    <source>
        <dbReference type="ARBA" id="ARBA00023157"/>
    </source>
</evidence>
<dbReference type="EMBL" id="KN716570">
    <property type="protein sequence ID" value="KJH43329.1"/>
    <property type="molecule type" value="Genomic_DNA"/>
</dbReference>
<dbReference type="AlphaFoldDB" id="A0A0D8XHT7"/>
<dbReference type="InterPro" id="IPR003961">
    <property type="entry name" value="FN3_dom"/>
</dbReference>
<feature type="domain" description="Fibronectin type-III" evidence="4">
    <location>
        <begin position="64"/>
        <end position="154"/>
    </location>
</feature>
<dbReference type="CDD" id="cd00063">
    <property type="entry name" value="FN3"/>
    <property type="match status" value="1"/>
</dbReference>
<dbReference type="InterPro" id="IPR050964">
    <property type="entry name" value="Striated_Muscle_Regulatory"/>
</dbReference>
<accession>A0A0D8XHT7</accession>
<keyword evidence="1" id="KW-0677">Repeat</keyword>
<dbReference type="OrthoDB" id="5860852at2759"/>
<dbReference type="InterPro" id="IPR036116">
    <property type="entry name" value="FN3_sf"/>
</dbReference>
<dbReference type="Proteomes" id="UP000053766">
    <property type="component" value="Unassembled WGS sequence"/>
</dbReference>
<reference evidence="5 6" key="1">
    <citation type="submission" date="2013-11" db="EMBL/GenBank/DDBJ databases">
        <title>Draft genome of the bovine lungworm Dictyocaulus viviparus.</title>
        <authorList>
            <person name="Mitreva M."/>
        </authorList>
    </citation>
    <scope>NUCLEOTIDE SEQUENCE [LARGE SCALE GENOMIC DNA]</scope>
    <source>
        <strain evidence="5 6">HannoverDv2000</strain>
    </source>
</reference>
<dbReference type="PANTHER" id="PTHR13817">
    <property type="entry name" value="TITIN"/>
    <property type="match status" value="1"/>
</dbReference>
<protein>
    <submittedName>
        <fullName evidence="5">Fibronectin type III domain protein</fullName>
    </submittedName>
</protein>
<proteinExistence type="predicted"/>
<organism evidence="5 6">
    <name type="scientific">Dictyocaulus viviparus</name>
    <name type="common">Bovine lungworm</name>
    <dbReference type="NCBI Taxonomy" id="29172"/>
    <lineage>
        <taxon>Eukaryota</taxon>
        <taxon>Metazoa</taxon>
        <taxon>Ecdysozoa</taxon>
        <taxon>Nematoda</taxon>
        <taxon>Chromadorea</taxon>
        <taxon>Rhabditida</taxon>
        <taxon>Rhabditina</taxon>
        <taxon>Rhabditomorpha</taxon>
        <taxon>Strongyloidea</taxon>
        <taxon>Metastrongylidae</taxon>
        <taxon>Dictyocaulus</taxon>
    </lineage>
</organism>
<sequence length="215" mass="23783">MRQHFFQINEDFVFLERYIVTGLLPNVAYSFKIEACNEAGLTSNSNKASETLTLTPSQGYPVGIPSTPRVLVTSTNSVSLEWDSNDDLASDEYTVLYKSEGSTVWNELNCTTTFCSIDGLKEGVSYVFKVAARNEAGVGTFSNETVPVKVTLSIPPVVTKAIKDVSVPKKRTLQLECHANAEPAPEYIWYKDGVEIIPRSANTEVLEFSYSKCKD</sequence>
<dbReference type="Gene3D" id="2.60.40.10">
    <property type="entry name" value="Immunoglobulins"/>
    <property type="match status" value="3"/>
</dbReference>
<dbReference type="PROSITE" id="PS50835">
    <property type="entry name" value="IG_LIKE"/>
    <property type="match status" value="1"/>
</dbReference>
<gene>
    <name evidence="5" type="ORF">DICVIV_10659</name>
</gene>
<evidence type="ECO:0000313" key="5">
    <source>
        <dbReference type="EMBL" id="KJH43329.1"/>
    </source>
</evidence>
<dbReference type="PRINTS" id="PR00014">
    <property type="entry name" value="FNTYPEIII"/>
</dbReference>
<dbReference type="Pfam" id="PF00041">
    <property type="entry name" value="fn3"/>
    <property type="match status" value="1"/>
</dbReference>
<dbReference type="InterPro" id="IPR036179">
    <property type="entry name" value="Ig-like_dom_sf"/>
</dbReference>
<dbReference type="Pfam" id="PF13927">
    <property type="entry name" value="Ig_3"/>
    <property type="match status" value="1"/>
</dbReference>
<evidence type="ECO:0000313" key="6">
    <source>
        <dbReference type="Proteomes" id="UP000053766"/>
    </source>
</evidence>
<dbReference type="PANTHER" id="PTHR13817:SF73">
    <property type="entry name" value="FIBRONECTIN TYPE-III DOMAIN-CONTAINING PROTEIN"/>
    <property type="match status" value="1"/>
</dbReference>
<feature type="domain" description="Fibronectin type-III" evidence="4">
    <location>
        <begin position="1"/>
        <end position="58"/>
    </location>
</feature>
<evidence type="ECO:0000256" key="1">
    <source>
        <dbReference type="ARBA" id="ARBA00022737"/>
    </source>
</evidence>
<name>A0A0D8XHT7_DICVI</name>